<reference evidence="2 3" key="1">
    <citation type="submission" date="2019-08" db="EMBL/GenBank/DDBJ databases">
        <title>Seonamhaeicola sediminis sp. nov., isolated from marine sediment.</title>
        <authorList>
            <person name="Cao W.R."/>
        </authorList>
    </citation>
    <scope>NUCLEOTIDE SEQUENCE [LARGE SCALE GENOMIC DNA]</scope>
    <source>
        <strain evidence="2 3">B011</strain>
    </source>
</reference>
<evidence type="ECO:0000313" key="2">
    <source>
        <dbReference type="EMBL" id="TYA74624.1"/>
    </source>
</evidence>
<dbReference type="OrthoDB" id="1163320at2"/>
<evidence type="ECO:0000256" key="1">
    <source>
        <dbReference type="SAM" id="Phobius"/>
    </source>
</evidence>
<dbReference type="Proteomes" id="UP000323930">
    <property type="component" value="Unassembled WGS sequence"/>
</dbReference>
<dbReference type="AlphaFoldDB" id="A0A5D0HTE2"/>
<evidence type="ECO:0008006" key="4">
    <source>
        <dbReference type="Google" id="ProtNLM"/>
    </source>
</evidence>
<keyword evidence="1" id="KW-0472">Membrane</keyword>
<gene>
    <name evidence="2" type="ORF">FUA24_15010</name>
</gene>
<name>A0A5D0HTE2_9FLAO</name>
<keyword evidence="1" id="KW-0812">Transmembrane</keyword>
<protein>
    <recommendedName>
        <fullName evidence="4">DUF4386 domain-containing protein</fullName>
    </recommendedName>
</protein>
<sequence length="210" mass="23233">MEHQFYKTAGISLILGSLLIIATMVMHPHGGSLEYLIKISNQITITHALAIFSIPIITFGFYGLTLKLLTPNKIAVLAFIILCFGFVAVMFAALINGLTLPYFLNEFADSLDANRAVVDPIVYYGFAINKPLDYIFMTGCCLAILLYSIIIVRSNLLHKWIGYFGILLIAFAVFGVLTGFIFTNLTGFRVFTFSLAAWILSSAVLLIRSK</sequence>
<feature type="transmembrane region" description="Helical" evidence="1">
    <location>
        <begin position="160"/>
        <end position="182"/>
    </location>
</feature>
<dbReference type="RefSeq" id="WP_148543743.1">
    <property type="nucleotide sequence ID" value="NZ_VSDQ01000679.1"/>
</dbReference>
<keyword evidence="1" id="KW-1133">Transmembrane helix</keyword>
<feature type="transmembrane region" description="Helical" evidence="1">
    <location>
        <begin position="188"/>
        <end position="207"/>
    </location>
</feature>
<feature type="transmembrane region" description="Helical" evidence="1">
    <location>
        <begin position="9"/>
        <end position="27"/>
    </location>
</feature>
<feature type="transmembrane region" description="Helical" evidence="1">
    <location>
        <begin position="74"/>
        <end position="95"/>
    </location>
</feature>
<feature type="transmembrane region" description="Helical" evidence="1">
    <location>
        <begin position="39"/>
        <end position="62"/>
    </location>
</feature>
<dbReference type="EMBL" id="VSDQ01000679">
    <property type="protein sequence ID" value="TYA74624.1"/>
    <property type="molecule type" value="Genomic_DNA"/>
</dbReference>
<evidence type="ECO:0000313" key="3">
    <source>
        <dbReference type="Proteomes" id="UP000323930"/>
    </source>
</evidence>
<feature type="transmembrane region" description="Helical" evidence="1">
    <location>
        <begin position="134"/>
        <end position="153"/>
    </location>
</feature>
<organism evidence="2 3">
    <name type="scientific">Seonamhaeicola marinus</name>
    <dbReference type="NCBI Taxonomy" id="1912246"/>
    <lineage>
        <taxon>Bacteria</taxon>
        <taxon>Pseudomonadati</taxon>
        <taxon>Bacteroidota</taxon>
        <taxon>Flavobacteriia</taxon>
        <taxon>Flavobacteriales</taxon>
        <taxon>Flavobacteriaceae</taxon>
    </lineage>
</organism>
<comment type="caution">
    <text evidence="2">The sequence shown here is derived from an EMBL/GenBank/DDBJ whole genome shotgun (WGS) entry which is preliminary data.</text>
</comment>
<keyword evidence="3" id="KW-1185">Reference proteome</keyword>
<proteinExistence type="predicted"/>
<accession>A0A5D0HTE2</accession>